<accession>A0A371K0L3</accession>
<comment type="caution">
    <text evidence="1">The sequence shown here is derived from an EMBL/GenBank/DDBJ whole genome shotgun (WGS) entry which is preliminary data.</text>
</comment>
<evidence type="ECO:0000313" key="1">
    <source>
        <dbReference type="EMBL" id="RDZ27463.1"/>
    </source>
</evidence>
<proteinExistence type="predicted"/>
<dbReference type="AlphaFoldDB" id="A0A371K0L3"/>
<sequence>MASQAGQVARILYKEIVPGDLRKILAESNDSDTGGGARDFRFGSYKTLLPVIEQMFPEKVKESRKRDGVTEQIDVFQGAFFWHNDSGQVERKESFFEPPTDARPSEGRIARVHEYGCFDTGRMPEGGQGNRVLLLLIQLHDGSVWPYYAEEKTLRIKGKWDPVVANELLGCLDAKRASNRAVIGYRDFTNEGRYCNGK</sequence>
<dbReference type="Proteomes" id="UP000264492">
    <property type="component" value="Unassembled WGS sequence"/>
</dbReference>
<reference evidence="1 2" key="1">
    <citation type="submission" date="2018-08" db="EMBL/GenBank/DDBJ databases">
        <title>Lysobacter sp. zong2l5, whole genome shotgun sequence.</title>
        <authorList>
            <person name="Zhang X."/>
            <person name="Feng G."/>
            <person name="Zhu H."/>
        </authorList>
    </citation>
    <scope>NUCLEOTIDE SEQUENCE [LARGE SCALE GENOMIC DNA]</scope>
    <source>
        <strain evidence="2">zong2l5</strain>
    </source>
</reference>
<dbReference type="EMBL" id="QTSU01000002">
    <property type="protein sequence ID" value="RDZ27463.1"/>
    <property type="molecule type" value="Genomic_DNA"/>
</dbReference>
<dbReference type="OrthoDB" id="7593497at2"/>
<evidence type="ECO:0000313" key="2">
    <source>
        <dbReference type="Proteomes" id="UP000264492"/>
    </source>
</evidence>
<organism evidence="1 2">
    <name type="scientific">Lysobacter silvisoli</name>
    <dbReference type="NCBI Taxonomy" id="2293254"/>
    <lineage>
        <taxon>Bacteria</taxon>
        <taxon>Pseudomonadati</taxon>
        <taxon>Pseudomonadota</taxon>
        <taxon>Gammaproteobacteria</taxon>
        <taxon>Lysobacterales</taxon>
        <taxon>Lysobacteraceae</taxon>
        <taxon>Lysobacter</taxon>
    </lineage>
</organism>
<protein>
    <submittedName>
        <fullName evidence="1">Uncharacterized protein</fullName>
    </submittedName>
</protein>
<gene>
    <name evidence="1" type="ORF">DX914_14655</name>
</gene>
<keyword evidence="2" id="KW-1185">Reference proteome</keyword>
<name>A0A371K0L3_9GAMM</name>